<keyword evidence="7" id="KW-1185">Reference proteome</keyword>
<keyword evidence="4" id="KW-0472">Membrane</keyword>
<dbReference type="Pfam" id="PF04357">
    <property type="entry name" value="TamB"/>
    <property type="match status" value="1"/>
</dbReference>
<organism evidence="6 7">
    <name type="scientific">Desulfocicer vacuolatum DSM 3385</name>
    <dbReference type="NCBI Taxonomy" id="1121400"/>
    <lineage>
        <taxon>Bacteria</taxon>
        <taxon>Pseudomonadati</taxon>
        <taxon>Thermodesulfobacteriota</taxon>
        <taxon>Desulfobacteria</taxon>
        <taxon>Desulfobacterales</taxon>
        <taxon>Desulfobacteraceae</taxon>
        <taxon>Desulfocicer</taxon>
    </lineage>
</organism>
<evidence type="ECO:0000259" key="5">
    <source>
        <dbReference type="Pfam" id="PF04357"/>
    </source>
</evidence>
<evidence type="ECO:0000256" key="1">
    <source>
        <dbReference type="ARBA" id="ARBA00004167"/>
    </source>
</evidence>
<gene>
    <name evidence="6" type="ORF">SAMN02746065_104104</name>
</gene>
<dbReference type="STRING" id="1121400.SAMN02746065_104104"/>
<keyword evidence="3" id="KW-1133">Transmembrane helix</keyword>
<feature type="domain" description="Translocation and assembly module TamB C-terminal" evidence="5">
    <location>
        <begin position="866"/>
        <end position="1210"/>
    </location>
</feature>
<dbReference type="EMBL" id="FWXY01000004">
    <property type="protein sequence ID" value="SMC55523.1"/>
    <property type="molecule type" value="Genomic_DNA"/>
</dbReference>
<dbReference type="GO" id="GO:0005886">
    <property type="term" value="C:plasma membrane"/>
    <property type="evidence" value="ECO:0007669"/>
    <property type="project" value="InterPro"/>
</dbReference>
<keyword evidence="2" id="KW-0812">Transmembrane</keyword>
<proteinExistence type="predicted"/>
<evidence type="ECO:0000313" key="7">
    <source>
        <dbReference type="Proteomes" id="UP000192418"/>
    </source>
</evidence>
<evidence type="ECO:0000313" key="6">
    <source>
        <dbReference type="EMBL" id="SMC55523.1"/>
    </source>
</evidence>
<evidence type="ECO:0000256" key="3">
    <source>
        <dbReference type="ARBA" id="ARBA00022989"/>
    </source>
</evidence>
<dbReference type="PANTHER" id="PTHR30441:SF8">
    <property type="entry name" value="DUF748 DOMAIN-CONTAINING PROTEIN"/>
    <property type="match status" value="1"/>
</dbReference>
<dbReference type="OrthoDB" id="5475916at2"/>
<dbReference type="GO" id="GO:0009306">
    <property type="term" value="P:protein secretion"/>
    <property type="evidence" value="ECO:0007669"/>
    <property type="project" value="InterPro"/>
</dbReference>
<comment type="subcellular location">
    <subcellularLocation>
        <location evidence="1">Membrane</location>
        <topology evidence="1">Single-pass membrane protein</topology>
    </subcellularLocation>
</comment>
<dbReference type="Proteomes" id="UP000192418">
    <property type="component" value="Unassembled WGS sequence"/>
</dbReference>
<evidence type="ECO:0000256" key="2">
    <source>
        <dbReference type="ARBA" id="ARBA00022692"/>
    </source>
</evidence>
<protein>
    <recommendedName>
        <fullName evidence="5">Translocation and assembly module TamB C-terminal domain-containing protein</fullName>
    </recommendedName>
</protein>
<dbReference type="RefSeq" id="WP_084067331.1">
    <property type="nucleotide sequence ID" value="NZ_FWXY01000004.1"/>
</dbReference>
<name>A0A1W2A4L7_9BACT</name>
<dbReference type="GO" id="GO:0090313">
    <property type="term" value="P:regulation of protein targeting to membrane"/>
    <property type="evidence" value="ECO:0007669"/>
    <property type="project" value="TreeGrafter"/>
</dbReference>
<reference evidence="6 7" key="1">
    <citation type="submission" date="2017-04" db="EMBL/GenBank/DDBJ databases">
        <authorList>
            <person name="Afonso C.L."/>
            <person name="Miller P.J."/>
            <person name="Scott M.A."/>
            <person name="Spackman E."/>
            <person name="Goraichik I."/>
            <person name="Dimitrov K.M."/>
            <person name="Suarez D.L."/>
            <person name="Swayne D.E."/>
        </authorList>
    </citation>
    <scope>NUCLEOTIDE SEQUENCE [LARGE SCALE GENOMIC DNA]</scope>
    <source>
        <strain evidence="6 7">DSM 3385</strain>
    </source>
</reference>
<dbReference type="InterPro" id="IPR007452">
    <property type="entry name" value="TamB_C"/>
</dbReference>
<dbReference type="AlphaFoldDB" id="A0A1W2A4L7"/>
<accession>A0A1W2A4L7</accession>
<dbReference type="PROSITE" id="PS51257">
    <property type="entry name" value="PROKAR_LIPOPROTEIN"/>
    <property type="match status" value="1"/>
</dbReference>
<sequence length="1211" mass="131286">MPKKIFIITGVTLAVGCLLLCMTLVSALFYIESSQGSQKLQNIINTHIPGTLTWEALEFSPARGQFVLSRAALVSRENKPVVKFQKLFLSLDITALLKQKIVIKEFSIHAPTIVIEKNKNNEINIVAALIGDPPAEKEPRETISSPKGLPMNIIAKTIAVIDGTISFTSIPDAIETHIKDFSLETRGNLKKMAADLSLTTGNIQLKLPGINTTIHTLNFSTAFLKDALTDLKLHLDAQTARLDMTGSAHTLFSSPEADMNLTLKGDIAKTLMAVENKTDISGHIAARATVKGALNNPDITLFLEYPGGNVLNQKINRADIDIAMANKICNIRKLFLNHDNGLISAKGIVDLSRAFPKGFMNSEKHLDALAWDITLDGKNVVPGPLLESFDIKGIEGICQLNTTFSGSMTAPPKGTLTLKTTKAGYRQYPKADADISVTLEKGVIDIKQCKLTSGSSRLNLLGNAIVLEPGKMTPLKNPEFNLKLNSNPIALETFTPYVSALEKQGVKGNITVNADIKGSKNRPNAIFTLLGRDMEVAGESIKKVNLSAHVDTQKLYVDTLNIALDDTRKITATGWADLNRQFDIKLSTGDIRLSSFNNLKDKSPADGIFSCNLWGKGTFGNPQIQGDISLTDLIVDGKPVQDFKASVALHNQYANIQGKLNFDINAGFNLGTRDFKGDLVFQKTDLAPWLQLAGQRDISGNVTGDIAFKGNADHLDKITVQSAIKTLSVVLQEKFNIQSKNMNATLQGKAFRVSPFKTSLPGQGSVTVEASGRVDGDITAKATARVPAKVVKLFADTIPDLEGDLTLDASALIKKEIKASRFNAALNLHNLGLTIPDSQSKLHGINGTILADINQVEIKEIKGFLDKGTFSMAGKTSLKDFMPQAYTATVAGKALPVNVPEGLDALFDVNLNLDGTMDKSTLSGTILLDSGQLTKEININKEILSAILNPQRSRKGVKTEKKPNPYLENLTLDIFVQARNNFIVDLDLANLEIHPDIRIQGSPLAPMVSGRSTIDPGSIQQYNKEFTLTRGIIDFIDPYKIEPEIDIEALHEVRDWDITLSVTGTPEELIFSLSSDPELEQADITSLLLRGKTTNELISSEGGSTFSPENALAEFAAASVQDNVRAATGLDIFEMGFDDSDSNGGVGSVNLTVGKKLTDRITLKYGTASKDGQMVQTTSADYKMSDNLSASGFQDSQGKFGGELKYRLEFE</sequence>
<evidence type="ECO:0000256" key="4">
    <source>
        <dbReference type="ARBA" id="ARBA00023136"/>
    </source>
</evidence>
<dbReference type="PANTHER" id="PTHR30441">
    <property type="entry name" value="DUF748 DOMAIN-CONTAINING PROTEIN"/>
    <property type="match status" value="1"/>
</dbReference>
<dbReference type="InterPro" id="IPR052894">
    <property type="entry name" value="AsmA-related"/>
</dbReference>